<dbReference type="RefSeq" id="WP_034235048.1">
    <property type="nucleotide sequence ID" value="NZ_CP136961.1"/>
</dbReference>
<evidence type="ECO:0000256" key="1">
    <source>
        <dbReference type="SAM" id="Phobius"/>
    </source>
</evidence>
<dbReference type="AlphaFoldDB" id="A0A2I1KS15"/>
<keyword evidence="1" id="KW-1133">Transmembrane helix</keyword>
<dbReference type="GeneID" id="81708757"/>
<proteinExistence type="predicted"/>
<dbReference type="Proteomes" id="UP000234778">
    <property type="component" value="Unassembled WGS sequence"/>
</dbReference>
<dbReference type="NCBIfam" id="TIGR03816">
    <property type="entry name" value="tadE_like_DECH"/>
    <property type="match status" value="1"/>
</dbReference>
<organism evidence="2 3">
    <name type="scientific">Actinomyces urogenitalis</name>
    <dbReference type="NCBI Taxonomy" id="103621"/>
    <lineage>
        <taxon>Bacteria</taxon>
        <taxon>Bacillati</taxon>
        <taxon>Actinomycetota</taxon>
        <taxon>Actinomycetes</taxon>
        <taxon>Actinomycetales</taxon>
        <taxon>Actinomycetaceae</taxon>
        <taxon>Actinomyces</taxon>
    </lineage>
</organism>
<feature type="transmembrane region" description="Helical" evidence="1">
    <location>
        <begin position="20"/>
        <end position="40"/>
    </location>
</feature>
<evidence type="ECO:0000313" key="3">
    <source>
        <dbReference type="Proteomes" id="UP000234778"/>
    </source>
</evidence>
<reference evidence="2 3" key="1">
    <citation type="submission" date="2017-12" db="EMBL/GenBank/DDBJ databases">
        <title>Phylogenetic diversity of female urinary microbiome.</title>
        <authorList>
            <person name="Thomas-White K."/>
            <person name="Wolfe A.J."/>
        </authorList>
    </citation>
    <scope>NUCLEOTIDE SEQUENCE [LARGE SCALE GENOMIC DNA]</scope>
    <source>
        <strain evidence="2 3">UMB0319</strain>
    </source>
</reference>
<name>A0A2I1KS15_9ACTO</name>
<evidence type="ECO:0000313" key="2">
    <source>
        <dbReference type="EMBL" id="PKY98421.1"/>
    </source>
</evidence>
<sequence>MRVTASLRADAAGESGSGTVLALGVIAVLLALAVGLTGLIQAQAASGRARLAADLAALGGATALSSVLAPADPCAVAHQVAGANRAQVVSCLIEGEDVVVQVSVSTSVLGVPRSARGAARAGPARSPGQL</sequence>
<keyword evidence="1" id="KW-0472">Membrane</keyword>
<accession>A0A2I1KS15</accession>
<protein>
    <submittedName>
        <fullName evidence="2">Uncharacterized protein</fullName>
    </submittedName>
</protein>
<gene>
    <name evidence="2" type="ORF">CYJ26_07420</name>
</gene>
<comment type="caution">
    <text evidence="2">The sequence shown here is derived from an EMBL/GenBank/DDBJ whole genome shotgun (WGS) entry which is preliminary data.</text>
</comment>
<dbReference type="InterPro" id="IPR021202">
    <property type="entry name" value="Rv3654c-like"/>
</dbReference>
<keyword evidence="1" id="KW-0812">Transmembrane</keyword>
<dbReference type="EMBL" id="PKHA01000007">
    <property type="protein sequence ID" value="PKY98421.1"/>
    <property type="molecule type" value="Genomic_DNA"/>
</dbReference>